<name>A0A4R6WMB4_9SPHI</name>
<organism evidence="2 3">
    <name type="scientific">Sphingobacterium yanglingense</name>
    <dbReference type="NCBI Taxonomy" id="1437280"/>
    <lineage>
        <taxon>Bacteria</taxon>
        <taxon>Pseudomonadati</taxon>
        <taxon>Bacteroidota</taxon>
        <taxon>Sphingobacteriia</taxon>
        <taxon>Sphingobacteriales</taxon>
        <taxon>Sphingobacteriaceae</taxon>
        <taxon>Sphingobacterium</taxon>
    </lineage>
</organism>
<dbReference type="AlphaFoldDB" id="A0A4R6WMB4"/>
<reference evidence="2 3" key="1">
    <citation type="submission" date="2019-03" db="EMBL/GenBank/DDBJ databases">
        <title>Genomic Encyclopedia of Archaeal and Bacterial Type Strains, Phase II (KMG-II): from individual species to whole genera.</title>
        <authorList>
            <person name="Goeker M."/>
        </authorList>
    </citation>
    <scope>NUCLEOTIDE SEQUENCE [LARGE SCALE GENOMIC DNA]</scope>
    <source>
        <strain evidence="2 3">DSM 28353</strain>
    </source>
</reference>
<accession>A0A4R6WMB4</accession>
<dbReference type="GO" id="GO:0003677">
    <property type="term" value="F:DNA binding"/>
    <property type="evidence" value="ECO:0007669"/>
    <property type="project" value="UniProtKB-KW"/>
</dbReference>
<comment type="caution">
    <text evidence="2">The sequence shown here is derived from an EMBL/GenBank/DDBJ whole genome shotgun (WGS) entry which is preliminary data.</text>
</comment>
<sequence>MSIEKKVAKQKKLTAFGEYLAVRSVNKSDVARKVGISITRINRLCYDEKTYLRSYELQLIALAINVEPTQMHKDLYGHLKLKEEFSPSENVINNITKELTEKKIISQLGLTAQDIKRISELLPFCQEERVESEILSHLGLKRKSSRMTASIKACVETGWLKMRQKNTEEGFLSYYIITEQGKKIMESEK</sequence>
<dbReference type="EMBL" id="SNYV01000011">
    <property type="protein sequence ID" value="TDQ79231.1"/>
    <property type="molecule type" value="Genomic_DNA"/>
</dbReference>
<dbReference type="InterPro" id="IPR001387">
    <property type="entry name" value="Cro/C1-type_HTH"/>
</dbReference>
<keyword evidence="3" id="KW-1185">Reference proteome</keyword>
<proteinExistence type="predicted"/>
<gene>
    <name evidence="2" type="ORF">CLV99_0663</name>
</gene>
<evidence type="ECO:0000259" key="1">
    <source>
        <dbReference type="Pfam" id="PF13443"/>
    </source>
</evidence>
<dbReference type="Proteomes" id="UP000295292">
    <property type="component" value="Unassembled WGS sequence"/>
</dbReference>
<dbReference type="Pfam" id="PF13443">
    <property type="entry name" value="HTH_26"/>
    <property type="match status" value="1"/>
</dbReference>
<dbReference type="OrthoDB" id="1123008at2"/>
<keyword evidence="2" id="KW-0238">DNA-binding</keyword>
<evidence type="ECO:0000313" key="3">
    <source>
        <dbReference type="Proteomes" id="UP000295292"/>
    </source>
</evidence>
<evidence type="ECO:0000313" key="2">
    <source>
        <dbReference type="EMBL" id="TDQ79231.1"/>
    </source>
</evidence>
<protein>
    <submittedName>
        <fullName evidence="2">Cro/C1-type helix-turn-helix DNA-binding protein</fullName>
    </submittedName>
</protein>
<dbReference type="RefSeq" id="WP_133583033.1">
    <property type="nucleotide sequence ID" value="NZ_SNYV01000011.1"/>
</dbReference>
<feature type="domain" description="HTH cro/C1-type" evidence="1">
    <location>
        <begin position="19"/>
        <end position="69"/>
    </location>
</feature>